<dbReference type="SUPFAM" id="SSF48371">
    <property type="entry name" value="ARM repeat"/>
    <property type="match status" value="1"/>
</dbReference>
<protein>
    <submittedName>
        <fullName evidence="1">PBS lyase</fullName>
    </submittedName>
</protein>
<dbReference type="InterPro" id="IPR011989">
    <property type="entry name" value="ARM-like"/>
</dbReference>
<dbReference type="InterPro" id="IPR016024">
    <property type="entry name" value="ARM-type_fold"/>
</dbReference>
<dbReference type="EMBL" id="PNYC01000007">
    <property type="protein sequence ID" value="PMS36294.1"/>
    <property type="molecule type" value="Genomic_DNA"/>
</dbReference>
<name>A0A2N7X3V0_9BURK</name>
<dbReference type="Pfam" id="PF13646">
    <property type="entry name" value="HEAT_2"/>
    <property type="match status" value="2"/>
</dbReference>
<dbReference type="PANTHER" id="PTHR12697">
    <property type="entry name" value="PBS LYASE HEAT-LIKE PROTEIN"/>
    <property type="match status" value="1"/>
</dbReference>
<dbReference type="InterPro" id="IPR004155">
    <property type="entry name" value="PBS_lyase_HEAT"/>
</dbReference>
<dbReference type="STRING" id="863227.GCA_000373005_05187"/>
<proteinExistence type="predicted"/>
<dbReference type="Gene3D" id="1.25.10.10">
    <property type="entry name" value="Leucine-rich Repeat Variant"/>
    <property type="match status" value="4"/>
</dbReference>
<keyword evidence="2" id="KW-1185">Reference proteome</keyword>
<dbReference type="SMART" id="SM00567">
    <property type="entry name" value="EZ_HEAT"/>
    <property type="match status" value="9"/>
</dbReference>
<evidence type="ECO:0000313" key="1">
    <source>
        <dbReference type="EMBL" id="PMS36294.1"/>
    </source>
</evidence>
<dbReference type="OrthoDB" id="3464935at2"/>
<gene>
    <name evidence="1" type="ORF">C0Z20_12450</name>
</gene>
<reference evidence="1 2" key="1">
    <citation type="submission" date="2018-01" db="EMBL/GenBank/DDBJ databases">
        <title>Whole genome analyses suggest that Burkholderia sensu lato contains two further novel genera in the rhizoxinica-symbiotica group Mycetohabitans gen. nov., and Trinickia gen. nov.: implications for the evolution of diazotrophy and nodulation in the Burkholderiaceae.</title>
        <authorList>
            <person name="Estrada-de los Santos P."/>
            <person name="Palmer M."/>
            <person name="Chavez-Ramirez B."/>
            <person name="Beukes C."/>
            <person name="Steenkamp E.T."/>
            <person name="Hirsch A.M."/>
            <person name="Manyaka P."/>
            <person name="Maluk M."/>
            <person name="Lafos M."/>
            <person name="Crook M."/>
            <person name="Gross E."/>
            <person name="Simon M.F."/>
            <person name="Bueno dos Reis Junior F."/>
            <person name="Poole P.S."/>
            <person name="Venter S.N."/>
            <person name="James E.K."/>
        </authorList>
    </citation>
    <scope>NUCLEOTIDE SEQUENCE [LARGE SCALE GENOMIC DNA]</scope>
    <source>
        <strain evidence="1 2">JPY 581</strain>
    </source>
</reference>
<dbReference type="GO" id="GO:0016491">
    <property type="term" value="F:oxidoreductase activity"/>
    <property type="evidence" value="ECO:0007669"/>
    <property type="project" value="TreeGrafter"/>
</dbReference>
<dbReference type="PANTHER" id="PTHR12697:SF5">
    <property type="entry name" value="DEOXYHYPUSINE HYDROXYLASE"/>
    <property type="match status" value="1"/>
</dbReference>
<sequence length="330" mass="34842">MTAPLFTAANADALPARATALIARLTDADATVRRIAVLDIADLEDADLLPALVSVLRNDDAAEVRSEAARVLASWEEGDVIAALCEALLDADADVREAAAQSLSELKDPASAHVLVGWADRPEPFVRAAVLRGLRELRFADSFALALRALADEAATVRLEAVAVLGWLKDARALSTLAEKATGDADAGVRRAAVGALGFATPADGFVVAALLDALLDDAWQVREEAATTLGKLRAPIARDALIAALDDAYWQVRVRAARALGQLRDAMAVRPLQALLIHTISNLRKEAALALGELRDRTALAALHDALDDSDPDVRKAARIAIQQIESAG</sequence>
<accession>A0A2N7X3V0</accession>
<dbReference type="GO" id="GO:0016829">
    <property type="term" value="F:lyase activity"/>
    <property type="evidence" value="ECO:0007669"/>
    <property type="project" value="UniProtKB-KW"/>
</dbReference>
<dbReference type="AlphaFoldDB" id="A0A2N7X3V0"/>
<dbReference type="RefSeq" id="WP_018443799.1">
    <property type="nucleotide sequence ID" value="NZ_KB890217.1"/>
</dbReference>
<evidence type="ECO:0000313" key="2">
    <source>
        <dbReference type="Proteomes" id="UP000235777"/>
    </source>
</evidence>
<comment type="caution">
    <text evidence="1">The sequence shown here is derived from an EMBL/GenBank/DDBJ whole genome shotgun (WGS) entry which is preliminary data.</text>
</comment>
<organism evidence="1 2">
    <name type="scientific">Trinickia symbiotica</name>
    <dbReference type="NCBI Taxonomy" id="863227"/>
    <lineage>
        <taxon>Bacteria</taxon>
        <taxon>Pseudomonadati</taxon>
        <taxon>Pseudomonadota</taxon>
        <taxon>Betaproteobacteria</taxon>
        <taxon>Burkholderiales</taxon>
        <taxon>Burkholderiaceae</taxon>
        <taxon>Trinickia</taxon>
    </lineage>
</organism>
<keyword evidence="1" id="KW-0456">Lyase</keyword>
<dbReference type="Proteomes" id="UP000235777">
    <property type="component" value="Unassembled WGS sequence"/>
</dbReference>